<comment type="caution">
    <text evidence="17">The sequence shown here is derived from an EMBL/GenBank/DDBJ whole genome shotgun (WGS) entry which is preliminary data.</text>
</comment>
<evidence type="ECO:0000259" key="16">
    <source>
        <dbReference type="Pfam" id="PF00275"/>
    </source>
</evidence>
<comment type="pathway">
    <text evidence="2">Cell wall biogenesis; peptidoglycan biosynthesis.</text>
</comment>
<proteinExistence type="inferred from homology"/>
<dbReference type="OMA" id="TTHYYPG"/>
<dbReference type="InterPro" id="IPR013792">
    <property type="entry name" value="RNA3'P_cycl/enolpyr_Trfase_a/b"/>
</dbReference>
<keyword evidence="9" id="KW-0961">Cell wall biogenesis/degradation</keyword>
<organism evidence="17 18">
    <name type="scientific">Taxus chinensis</name>
    <name type="common">Chinese yew</name>
    <name type="synonym">Taxus wallichiana var. chinensis</name>
    <dbReference type="NCBI Taxonomy" id="29808"/>
    <lineage>
        <taxon>Eukaryota</taxon>
        <taxon>Viridiplantae</taxon>
        <taxon>Streptophyta</taxon>
        <taxon>Embryophyta</taxon>
        <taxon>Tracheophyta</taxon>
        <taxon>Spermatophyta</taxon>
        <taxon>Pinopsida</taxon>
        <taxon>Pinidae</taxon>
        <taxon>Conifers II</taxon>
        <taxon>Cupressales</taxon>
        <taxon>Taxaceae</taxon>
        <taxon>Taxus</taxon>
    </lineage>
</organism>
<evidence type="ECO:0000256" key="13">
    <source>
        <dbReference type="ARBA" id="ARBA00042443"/>
    </source>
</evidence>
<keyword evidence="4" id="KW-0132">Cell division</keyword>
<dbReference type="CDD" id="cd01555">
    <property type="entry name" value="UdpNAET"/>
    <property type="match status" value="1"/>
</dbReference>
<comment type="similarity">
    <text evidence="10">Belongs to the EPSP synthase family. MurA subfamily.</text>
</comment>
<keyword evidence="7" id="KW-0573">Peptidoglycan synthesis</keyword>
<evidence type="ECO:0000256" key="7">
    <source>
        <dbReference type="ARBA" id="ARBA00022984"/>
    </source>
</evidence>
<dbReference type="Proteomes" id="UP000824469">
    <property type="component" value="Unassembled WGS sequence"/>
</dbReference>
<evidence type="ECO:0000256" key="12">
    <source>
        <dbReference type="ARBA" id="ARBA00039754"/>
    </source>
</evidence>
<evidence type="ECO:0000256" key="10">
    <source>
        <dbReference type="ARBA" id="ARBA00038367"/>
    </source>
</evidence>
<evidence type="ECO:0000256" key="3">
    <source>
        <dbReference type="ARBA" id="ARBA00022490"/>
    </source>
</evidence>
<dbReference type="NCBIfam" id="NF006873">
    <property type="entry name" value="PRK09369.1"/>
    <property type="match status" value="1"/>
</dbReference>
<dbReference type="AlphaFoldDB" id="A0AA38FS84"/>
<name>A0AA38FS84_TAXCH</name>
<dbReference type="GO" id="GO:0019277">
    <property type="term" value="P:UDP-N-acetylgalactosamine biosynthetic process"/>
    <property type="evidence" value="ECO:0007669"/>
    <property type="project" value="InterPro"/>
</dbReference>
<protein>
    <recommendedName>
        <fullName evidence="12">UDP-N-acetylglucosamine 1-carboxyvinyltransferase</fullName>
        <ecNumber evidence="11">2.5.1.7</ecNumber>
    </recommendedName>
    <alternativeName>
        <fullName evidence="13">Enoylpyruvate transferase</fullName>
    </alternativeName>
    <alternativeName>
        <fullName evidence="14">UDP-N-acetylglucosamine enolpyruvyl transferase</fullName>
    </alternativeName>
</protein>
<dbReference type="InterPro" id="IPR036968">
    <property type="entry name" value="Enolpyruvate_Tfrase_sf"/>
</dbReference>
<dbReference type="GO" id="GO:0008360">
    <property type="term" value="P:regulation of cell shape"/>
    <property type="evidence" value="ECO:0007669"/>
    <property type="project" value="UniProtKB-KW"/>
</dbReference>
<dbReference type="PANTHER" id="PTHR43783:SF1">
    <property type="entry name" value="UDP-N-ACETYLGLUCOSAMINE 1-CARBOXYVINYLTRANSFERASE"/>
    <property type="match status" value="1"/>
</dbReference>
<dbReference type="GO" id="GO:0051301">
    <property type="term" value="P:cell division"/>
    <property type="evidence" value="ECO:0007669"/>
    <property type="project" value="UniProtKB-KW"/>
</dbReference>
<gene>
    <name evidence="17" type="ORF">KI387_036936</name>
</gene>
<dbReference type="GO" id="GO:0005737">
    <property type="term" value="C:cytoplasm"/>
    <property type="evidence" value="ECO:0007669"/>
    <property type="project" value="UniProtKB-SubCell"/>
</dbReference>
<accession>A0AA38FS84</accession>
<evidence type="ECO:0000313" key="18">
    <source>
        <dbReference type="Proteomes" id="UP000824469"/>
    </source>
</evidence>
<evidence type="ECO:0000256" key="8">
    <source>
        <dbReference type="ARBA" id="ARBA00023306"/>
    </source>
</evidence>
<feature type="domain" description="Enolpyruvate transferase" evidence="16">
    <location>
        <begin position="8"/>
        <end position="272"/>
    </location>
</feature>
<dbReference type="SUPFAM" id="SSF55205">
    <property type="entry name" value="EPT/RTPC-like"/>
    <property type="match status" value="1"/>
</dbReference>
<evidence type="ECO:0000256" key="14">
    <source>
        <dbReference type="ARBA" id="ARBA00042842"/>
    </source>
</evidence>
<feature type="non-terminal residue" evidence="17">
    <location>
        <position position="301"/>
    </location>
</feature>
<evidence type="ECO:0000256" key="4">
    <source>
        <dbReference type="ARBA" id="ARBA00022618"/>
    </source>
</evidence>
<evidence type="ECO:0000256" key="1">
    <source>
        <dbReference type="ARBA" id="ARBA00004496"/>
    </source>
</evidence>
<keyword evidence="18" id="KW-1185">Reference proteome</keyword>
<keyword evidence="5" id="KW-0808">Transferase</keyword>
<dbReference type="Pfam" id="PF00275">
    <property type="entry name" value="EPSP_synthase"/>
    <property type="match status" value="1"/>
</dbReference>
<evidence type="ECO:0000256" key="11">
    <source>
        <dbReference type="ARBA" id="ARBA00039108"/>
    </source>
</evidence>
<dbReference type="InterPro" id="IPR005750">
    <property type="entry name" value="UDP_GlcNAc_COvinyl_MurA"/>
</dbReference>
<sequence length="301" mass="32206">NGKVHAFAANGRRLVGGAFYLDYPSVGATETLMMAASLAEGETTLSNVAQEPEVVDLAEYLIACGACILGAGTSTLTIKGMKKLYGANFTIIPDRIEAGTFFIAAAITRSSLSMSPVVPRHLTSVIRKLEYTGCRIQPTGPDSMQIFPSKCIRGVDMTTLPYPGFPTDLQPQFMTLLATCSGQSVVEETVFEGRMRHVEELQKLGAKIRVNRNIAIVSGNNQGSSLYGVPVEASDLRAGAALILAGICGEGTTHIDGVSHIDRGYENIDAKLRALGANIERLPCLPCDLTLQLRFELGVLR</sequence>
<dbReference type="PANTHER" id="PTHR43783">
    <property type="entry name" value="UDP-N-ACETYLGLUCOSAMINE 1-CARBOXYVINYLTRANSFERASE"/>
    <property type="match status" value="1"/>
</dbReference>
<keyword evidence="6" id="KW-0133">Cell shape</keyword>
<keyword evidence="8" id="KW-0131">Cell cycle</keyword>
<dbReference type="GO" id="GO:0071555">
    <property type="term" value="P:cell wall organization"/>
    <property type="evidence" value="ECO:0007669"/>
    <property type="project" value="UniProtKB-KW"/>
</dbReference>
<comment type="catalytic activity">
    <reaction evidence="15">
        <text>phosphoenolpyruvate + UDP-N-acetyl-alpha-D-glucosamine = UDP-N-acetyl-3-O-(1-carboxyvinyl)-alpha-D-glucosamine + phosphate</text>
        <dbReference type="Rhea" id="RHEA:18681"/>
        <dbReference type="ChEBI" id="CHEBI:43474"/>
        <dbReference type="ChEBI" id="CHEBI:57705"/>
        <dbReference type="ChEBI" id="CHEBI:58702"/>
        <dbReference type="ChEBI" id="CHEBI:68483"/>
        <dbReference type="EC" id="2.5.1.7"/>
    </reaction>
</comment>
<dbReference type="EC" id="2.5.1.7" evidence="11"/>
<dbReference type="GO" id="GO:0008760">
    <property type="term" value="F:UDP-N-acetylglucosamine 1-carboxyvinyltransferase activity"/>
    <property type="evidence" value="ECO:0007669"/>
    <property type="project" value="UniProtKB-EC"/>
</dbReference>
<evidence type="ECO:0000313" key="17">
    <source>
        <dbReference type="EMBL" id="KAH9309025.1"/>
    </source>
</evidence>
<evidence type="ECO:0000256" key="6">
    <source>
        <dbReference type="ARBA" id="ARBA00022960"/>
    </source>
</evidence>
<reference evidence="17 18" key="1">
    <citation type="journal article" date="2021" name="Nat. Plants">
        <title>The Taxus genome provides insights into paclitaxel biosynthesis.</title>
        <authorList>
            <person name="Xiong X."/>
            <person name="Gou J."/>
            <person name="Liao Q."/>
            <person name="Li Y."/>
            <person name="Zhou Q."/>
            <person name="Bi G."/>
            <person name="Li C."/>
            <person name="Du R."/>
            <person name="Wang X."/>
            <person name="Sun T."/>
            <person name="Guo L."/>
            <person name="Liang H."/>
            <person name="Lu P."/>
            <person name="Wu Y."/>
            <person name="Zhang Z."/>
            <person name="Ro D.K."/>
            <person name="Shang Y."/>
            <person name="Huang S."/>
            <person name="Yan J."/>
        </authorList>
    </citation>
    <scope>NUCLEOTIDE SEQUENCE [LARGE SCALE GENOMIC DNA]</scope>
    <source>
        <strain evidence="17">Ta-2019</strain>
    </source>
</reference>
<dbReference type="InterPro" id="IPR050068">
    <property type="entry name" value="MurA_subfamily"/>
</dbReference>
<evidence type="ECO:0000256" key="5">
    <source>
        <dbReference type="ARBA" id="ARBA00022679"/>
    </source>
</evidence>
<evidence type="ECO:0000256" key="2">
    <source>
        <dbReference type="ARBA" id="ARBA00004752"/>
    </source>
</evidence>
<dbReference type="EMBL" id="JAHRHJ020000007">
    <property type="protein sequence ID" value="KAH9309025.1"/>
    <property type="molecule type" value="Genomic_DNA"/>
</dbReference>
<evidence type="ECO:0000256" key="15">
    <source>
        <dbReference type="ARBA" id="ARBA00047527"/>
    </source>
</evidence>
<dbReference type="Gene3D" id="3.65.10.10">
    <property type="entry name" value="Enolpyruvate transferase domain"/>
    <property type="match status" value="2"/>
</dbReference>
<evidence type="ECO:0000256" key="9">
    <source>
        <dbReference type="ARBA" id="ARBA00023316"/>
    </source>
</evidence>
<dbReference type="InterPro" id="IPR001986">
    <property type="entry name" value="Enolpyruvate_Tfrase_dom"/>
</dbReference>
<comment type="subcellular location">
    <subcellularLocation>
        <location evidence="1">Cytoplasm</location>
    </subcellularLocation>
</comment>
<keyword evidence="3" id="KW-0963">Cytoplasm</keyword>